<sequence length="158" mass="17911">MSASDACCRHVACAMFKQRQDSRWWFFLRGDSTRGGTWEAAMAQLGRELTGYYISLGYLTPPKSQESVDEIILDVIRTMEGEPLPAFRCPVAGFVLGEACCGWLSVSCLQSLQWDMETWVDHLQRLRLGDESLYNDLRCVAAEKRRGAQTSCRQALEF</sequence>
<reference evidence="1" key="1">
    <citation type="submission" date="2024-12" db="EMBL/GenBank/DDBJ databases">
        <title>Comparative genomics and development of molecular markers within Purpureocillium lilacinum and among Purpureocillium species.</title>
        <authorList>
            <person name="Yeh Z.-Y."/>
            <person name="Ni N.-T."/>
            <person name="Lo P.-H."/>
            <person name="Mushyakhwo K."/>
            <person name="Lin C.-F."/>
            <person name="Nai Y.-S."/>
        </authorList>
    </citation>
    <scope>NUCLEOTIDE SEQUENCE</scope>
    <source>
        <strain evidence="1">NCHU-NPUST-175</strain>
    </source>
</reference>
<keyword evidence="2" id="KW-1185">Reference proteome</keyword>
<gene>
    <name evidence="1" type="ORF">ACCO45_012296</name>
</gene>
<comment type="caution">
    <text evidence="1">The sequence shown here is derived from an EMBL/GenBank/DDBJ whole genome shotgun (WGS) entry which is preliminary data.</text>
</comment>
<proteinExistence type="predicted"/>
<evidence type="ECO:0000313" key="1">
    <source>
        <dbReference type="EMBL" id="KAL3952353.1"/>
    </source>
</evidence>
<accession>A0ACC4D8N9</accession>
<dbReference type="Proteomes" id="UP001638806">
    <property type="component" value="Unassembled WGS sequence"/>
</dbReference>
<dbReference type="EMBL" id="JBGNUJ010000012">
    <property type="protein sequence ID" value="KAL3952353.1"/>
    <property type="molecule type" value="Genomic_DNA"/>
</dbReference>
<protein>
    <submittedName>
        <fullName evidence="1">Uncharacterized protein</fullName>
    </submittedName>
</protein>
<name>A0ACC4D8N9_PURLI</name>
<evidence type="ECO:0000313" key="2">
    <source>
        <dbReference type="Proteomes" id="UP001638806"/>
    </source>
</evidence>
<organism evidence="1 2">
    <name type="scientific">Purpureocillium lilacinum</name>
    <name type="common">Paecilomyces lilacinus</name>
    <dbReference type="NCBI Taxonomy" id="33203"/>
    <lineage>
        <taxon>Eukaryota</taxon>
        <taxon>Fungi</taxon>
        <taxon>Dikarya</taxon>
        <taxon>Ascomycota</taxon>
        <taxon>Pezizomycotina</taxon>
        <taxon>Sordariomycetes</taxon>
        <taxon>Hypocreomycetidae</taxon>
        <taxon>Hypocreales</taxon>
        <taxon>Ophiocordycipitaceae</taxon>
        <taxon>Purpureocillium</taxon>
    </lineage>
</organism>